<dbReference type="PANTHER" id="PTHR21581:SF26">
    <property type="entry name" value="D-ALANYL-D-ALANINE ENDOPEPTIDASE"/>
    <property type="match status" value="1"/>
</dbReference>
<dbReference type="EMBL" id="MFGM01000068">
    <property type="protein sequence ID" value="OGF34745.1"/>
    <property type="molecule type" value="Genomic_DNA"/>
</dbReference>
<proteinExistence type="inferred from homology"/>
<evidence type="ECO:0000256" key="4">
    <source>
        <dbReference type="ARBA" id="ARBA00022960"/>
    </source>
</evidence>
<dbReference type="GO" id="GO:0008360">
    <property type="term" value="P:regulation of cell shape"/>
    <property type="evidence" value="ECO:0007669"/>
    <property type="project" value="UniProtKB-KW"/>
</dbReference>
<dbReference type="PRINTS" id="PR00725">
    <property type="entry name" value="DADACBPTASE1"/>
</dbReference>
<dbReference type="GO" id="GO:0006508">
    <property type="term" value="P:proteolysis"/>
    <property type="evidence" value="ECO:0007669"/>
    <property type="project" value="InterPro"/>
</dbReference>
<dbReference type="Pfam" id="PF00768">
    <property type="entry name" value="Peptidase_S11"/>
    <property type="match status" value="1"/>
</dbReference>
<keyword evidence="3" id="KW-0378">Hydrolase</keyword>
<dbReference type="GO" id="GO:0009002">
    <property type="term" value="F:serine-type D-Ala-D-Ala carboxypeptidase activity"/>
    <property type="evidence" value="ECO:0007669"/>
    <property type="project" value="InterPro"/>
</dbReference>
<organism evidence="11 12">
    <name type="scientific">Candidatus Falkowbacteria bacterium RIFOXYC2_FULL_48_21</name>
    <dbReference type="NCBI Taxonomy" id="1798005"/>
    <lineage>
        <taxon>Bacteria</taxon>
        <taxon>Candidatus Falkowiibacteriota</taxon>
    </lineage>
</organism>
<evidence type="ECO:0000313" key="12">
    <source>
        <dbReference type="Proteomes" id="UP000178656"/>
    </source>
</evidence>
<comment type="similarity">
    <text evidence="1 9">Belongs to the peptidase S11 family.</text>
</comment>
<sequence length="403" mass="44287">MDIIRWIVLISIIVFCFSIYQATDAHAAEVFSVSLDSVTLIKGYTVESPGGSFSLSLPPKSLPGEVVARIERASLAADLPVGMRAASEMFTYEIIDNAPGLLTKPVYLLFRLPADCQDKTVFFYDSLQGKWRDLPTKIDLKKKVVKAPTIFPYASVIVLEPDPDVLSAVAALVVDGNSGNIFFQKNMGEVRSVASLTKLMTALVFVDNNPGWTKTVKLEKGDFVGGATLWAKEGSEFSIKDLFYAMMVGSKNNAAMALARITGLSRDEFVKKMNEKAAGFGLTQTHFVEPTGLNEKNVSTAFEMAVIAERAFKNADVLKATTCREVVIKTKNTKVSYRVENTSKKVLNRDLKISGTKTGWTEEAGYNLVTQTTSGGKDIIAIVMGAKMSRNYEEVYQLLKKYQ</sequence>
<feature type="active site" description="Acyl-ester intermediate" evidence="7">
    <location>
        <position position="195"/>
    </location>
</feature>
<evidence type="ECO:0000256" key="3">
    <source>
        <dbReference type="ARBA" id="ARBA00022801"/>
    </source>
</evidence>
<feature type="active site" description="Proton acceptor" evidence="7">
    <location>
        <position position="198"/>
    </location>
</feature>
<feature type="active site" evidence="7">
    <location>
        <position position="250"/>
    </location>
</feature>
<accession>A0A1F5T708</accession>
<keyword evidence="5" id="KW-0573">Peptidoglycan synthesis</keyword>
<evidence type="ECO:0000256" key="8">
    <source>
        <dbReference type="PIRSR" id="PIRSR618044-2"/>
    </source>
</evidence>
<evidence type="ECO:0000256" key="9">
    <source>
        <dbReference type="RuleBase" id="RU004016"/>
    </source>
</evidence>
<evidence type="ECO:0000256" key="7">
    <source>
        <dbReference type="PIRSR" id="PIRSR618044-1"/>
    </source>
</evidence>
<feature type="binding site" evidence="8">
    <location>
        <position position="357"/>
    </location>
    <ligand>
        <name>substrate</name>
    </ligand>
</feature>
<evidence type="ECO:0000259" key="10">
    <source>
        <dbReference type="Pfam" id="PF00768"/>
    </source>
</evidence>
<protein>
    <recommendedName>
        <fullName evidence="10">Peptidase S11 D-alanyl-D-alanine carboxypeptidase A N-terminal domain-containing protein</fullName>
    </recommendedName>
</protein>
<dbReference type="AlphaFoldDB" id="A0A1F5T708"/>
<comment type="caution">
    <text evidence="11">The sequence shown here is derived from an EMBL/GenBank/DDBJ whole genome shotgun (WGS) entry which is preliminary data.</text>
</comment>
<keyword evidence="6" id="KW-0961">Cell wall biogenesis/degradation</keyword>
<dbReference type="InterPro" id="IPR001967">
    <property type="entry name" value="Peptidase_S11_N"/>
</dbReference>
<evidence type="ECO:0000256" key="1">
    <source>
        <dbReference type="ARBA" id="ARBA00007164"/>
    </source>
</evidence>
<dbReference type="SUPFAM" id="SSF56601">
    <property type="entry name" value="beta-lactamase/transpeptidase-like"/>
    <property type="match status" value="1"/>
</dbReference>
<name>A0A1F5T708_9BACT</name>
<gene>
    <name evidence="11" type="ORF">A2482_01485</name>
</gene>
<evidence type="ECO:0000256" key="2">
    <source>
        <dbReference type="ARBA" id="ARBA00022729"/>
    </source>
</evidence>
<dbReference type="Proteomes" id="UP000178656">
    <property type="component" value="Unassembled WGS sequence"/>
</dbReference>
<keyword evidence="2" id="KW-0732">Signal</keyword>
<reference evidence="11 12" key="1">
    <citation type="journal article" date="2016" name="Nat. Commun.">
        <title>Thousands of microbial genomes shed light on interconnected biogeochemical processes in an aquifer system.</title>
        <authorList>
            <person name="Anantharaman K."/>
            <person name="Brown C.T."/>
            <person name="Hug L.A."/>
            <person name="Sharon I."/>
            <person name="Castelle C.J."/>
            <person name="Probst A.J."/>
            <person name="Thomas B.C."/>
            <person name="Singh A."/>
            <person name="Wilkins M.J."/>
            <person name="Karaoz U."/>
            <person name="Brodie E.L."/>
            <person name="Williams K.H."/>
            <person name="Hubbard S.S."/>
            <person name="Banfield J.F."/>
        </authorList>
    </citation>
    <scope>NUCLEOTIDE SEQUENCE [LARGE SCALE GENOMIC DNA]</scope>
</reference>
<dbReference type="Gene3D" id="3.40.710.10">
    <property type="entry name" value="DD-peptidase/beta-lactamase superfamily"/>
    <property type="match status" value="1"/>
</dbReference>
<evidence type="ECO:0000313" key="11">
    <source>
        <dbReference type="EMBL" id="OGF34745.1"/>
    </source>
</evidence>
<dbReference type="GO" id="GO:0009252">
    <property type="term" value="P:peptidoglycan biosynthetic process"/>
    <property type="evidence" value="ECO:0007669"/>
    <property type="project" value="UniProtKB-KW"/>
</dbReference>
<dbReference type="InterPro" id="IPR012338">
    <property type="entry name" value="Beta-lactam/transpept-like"/>
</dbReference>
<dbReference type="GO" id="GO:0071555">
    <property type="term" value="P:cell wall organization"/>
    <property type="evidence" value="ECO:0007669"/>
    <property type="project" value="UniProtKB-KW"/>
</dbReference>
<dbReference type="PANTHER" id="PTHR21581">
    <property type="entry name" value="D-ALANYL-D-ALANINE CARBOXYPEPTIDASE"/>
    <property type="match status" value="1"/>
</dbReference>
<evidence type="ECO:0000256" key="5">
    <source>
        <dbReference type="ARBA" id="ARBA00022984"/>
    </source>
</evidence>
<keyword evidence="4" id="KW-0133">Cell shape</keyword>
<feature type="domain" description="Peptidase S11 D-alanyl-D-alanine carboxypeptidase A N-terminal" evidence="10">
    <location>
        <begin position="163"/>
        <end position="387"/>
    </location>
</feature>
<evidence type="ECO:0000256" key="6">
    <source>
        <dbReference type="ARBA" id="ARBA00023316"/>
    </source>
</evidence>
<dbReference type="InterPro" id="IPR018044">
    <property type="entry name" value="Peptidase_S11"/>
</dbReference>